<feature type="region of interest" description="Disordered" evidence="1">
    <location>
        <begin position="193"/>
        <end position="215"/>
    </location>
</feature>
<comment type="caution">
    <text evidence="2">The sequence shown here is derived from an EMBL/GenBank/DDBJ whole genome shotgun (WGS) entry which is preliminary data.</text>
</comment>
<evidence type="ECO:0000313" key="3">
    <source>
        <dbReference type="Proteomes" id="UP000765509"/>
    </source>
</evidence>
<dbReference type="Proteomes" id="UP000765509">
    <property type="component" value="Unassembled WGS sequence"/>
</dbReference>
<reference evidence="2" key="1">
    <citation type="submission" date="2021-03" db="EMBL/GenBank/DDBJ databases">
        <title>Draft genome sequence of rust myrtle Austropuccinia psidii MF-1, a brazilian biotype.</title>
        <authorList>
            <person name="Quecine M.C."/>
            <person name="Pachon D.M.R."/>
            <person name="Bonatelli M.L."/>
            <person name="Correr F.H."/>
            <person name="Franceschini L.M."/>
            <person name="Leite T.F."/>
            <person name="Margarido G.R.A."/>
            <person name="Almeida C.A."/>
            <person name="Ferrarezi J.A."/>
            <person name="Labate C.A."/>
        </authorList>
    </citation>
    <scope>NUCLEOTIDE SEQUENCE</scope>
    <source>
        <strain evidence="2">MF-1</strain>
    </source>
</reference>
<dbReference type="AlphaFoldDB" id="A0A9Q3GIS0"/>
<proteinExistence type="predicted"/>
<dbReference type="EMBL" id="AVOT02001745">
    <property type="protein sequence ID" value="MBW0468012.1"/>
    <property type="molecule type" value="Genomic_DNA"/>
</dbReference>
<name>A0A9Q3GIS0_9BASI</name>
<evidence type="ECO:0000313" key="2">
    <source>
        <dbReference type="EMBL" id="MBW0468012.1"/>
    </source>
</evidence>
<sequence>MQFFDPKSREIVVSRDFSITQLKFEYGSKKVLKKDPITLPMSEVSPLHYKPSDSIIIEPLLTSTTTALDKPKISMTVPIPPSPPAIVEQVKNQPNLTNQTNQQGKTKKGYTYVPHYSTSPRNIERGISATKIITKTNRNQQKGQNTTHLIGNSESEDETVMLNEAFPISEAMSNKEELQHWKDAMEEEFKSLTTKNTGTLVPPPKEEKLSELYGI</sequence>
<evidence type="ECO:0000256" key="1">
    <source>
        <dbReference type="SAM" id="MobiDB-lite"/>
    </source>
</evidence>
<feature type="compositionally biased region" description="Basic and acidic residues" evidence="1">
    <location>
        <begin position="204"/>
        <end position="215"/>
    </location>
</feature>
<organism evidence="2 3">
    <name type="scientific">Austropuccinia psidii MF-1</name>
    <dbReference type="NCBI Taxonomy" id="1389203"/>
    <lineage>
        <taxon>Eukaryota</taxon>
        <taxon>Fungi</taxon>
        <taxon>Dikarya</taxon>
        <taxon>Basidiomycota</taxon>
        <taxon>Pucciniomycotina</taxon>
        <taxon>Pucciniomycetes</taxon>
        <taxon>Pucciniales</taxon>
        <taxon>Sphaerophragmiaceae</taxon>
        <taxon>Austropuccinia</taxon>
    </lineage>
</organism>
<accession>A0A9Q3GIS0</accession>
<protein>
    <submittedName>
        <fullName evidence="2">Uncharacterized protein</fullName>
    </submittedName>
</protein>
<keyword evidence="3" id="KW-1185">Reference proteome</keyword>
<gene>
    <name evidence="2" type="ORF">O181_007727</name>
</gene>